<reference evidence="7" key="1">
    <citation type="submission" date="2019-07" db="EMBL/GenBank/DDBJ databases">
        <title>Annotation for the trematode Paragonimus miyazaki's.</title>
        <authorList>
            <person name="Choi Y.-J."/>
        </authorList>
    </citation>
    <scope>NUCLEOTIDE SEQUENCE</scope>
    <source>
        <strain evidence="7">Japan</strain>
    </source>
</reference>
<dbReference type="Pfam" id="PF04712">
    <property type="entry name" value="Radial_spoke"/>
    <property type="match status" value="1"/>
</dbReference>
<accession>A0A8S9YX16</accession>
<feature type="region of interest" description="Disordered" evidence="6">
    <location>
        <begin position="309"/>
        <end position="338"/>
    </location>
</feature>
<gene>
    <name evidence="7" type="ORF">EG68_03109</name>
</gene>
<dbReference type="PANTHER" id="PTHR13159">
    <property type="entry name" value="RADIAL SPOKEHEAD-RELATED"/>
    <property type="match status" value="1"/>
</dbReference>
<keyword evidence="2" id="KW-0963">Cytoplasm</keyword>
<proteinExistence type="predicted"/>
<feature type="region of interest" description="Disordered" evidence="6">
    <location>
        <begin position="183"/>
        <end position="228"/>
    </location>
</feature>
<organism evidence="7 8">
    <name type="scientific">Paragonimus skrjabini miyazakii</name>
    <dbReference type="NCBI Taxonomy" id="59628"/>
    <lineage>
        <taxon>Eukaryota</taxon>
        <taxon>Metazoa</taxon>
        <taxon>Spiralia</taxon>
        <taxon>Lophotrochozoa</taxon>
        <taxon>Platyhelminthes</taxon>
        <taxon>Trematoda</taxon>
        <taxon>Digenea</taxon>
        <taxon>Plagiorchiida</taxon>
        <taxon>Troglotremata</taxon>
        <taxon>Troglotrematidae</taxon>
        <taxon>Paragonimus</taxon>
    </lineage>
</organism>
<dbReference type="AlphaFoldDB" id="A0A8S9YX16"/>
<dbReference type="GO" id="GO:0035082">
    <property type="term" value="P:axoneme assembly"/>
    <property type="evidence" value="ECO:0007669"/>
    <property type="project" value="TreeGrafter"/>
</dbReference>
<feature type="compositionally biased region" description="Acidic residues" evidence="6">
    <location>
        <begin position="317"/>
        <end position="330"/>
    </location>
</feature>
<comment type="caution">
    <text evidence="7">The sequence shown here is derived from an EMBL/GenBank/DDBJ whole genome shotgun (WGS) entry which is preliminary data.</text>
</comment>
<evidence type="ECO:0000256" key="3">
    <source>
        <dbReference type="ARBA" id="ARBA00023069"/>
    </source>
</evidence>
<evidence type="ECO:0000256" key="5">
    <source>
        <dbReference type="ARBA" id="ARBA00023273"/>
    </source>
</evidence>
<protein>
    <submittedName>
        <fullName evidence="7">Uncharacterized protein</fullName>
    </submittedName>
</protein>
<dbReference type="GO" id="GO:0001534">
    <property type="term" value="C:radial spoke"/>
    <property type="evidence" value="ECO:0007669"/>
    <property type="project" value="InterPro"/>
</dbReference>
<keyword evidence="8" id="KW-1185">Reference proteome</keyword>
<sequence length="538" mass="60698">MVEGKMLETYEEPHRHLNSSIEDKAKLMRLEDKRGYNLYFHLKECVKMCLATQKSCNLQDLEKLSATLKYTHMNAENDGKFRENPAVLSMAQIQKKLFAKDEDEDEPVIDENSEHPLPNLTEIFYHFEKAGIGLCNSEATQLYLAIKTLVNVHPVKVARFWGKIFGTLQNYYILETEFIEGEEIEDEDEEAVNNDDNNTELEDAEDEEGESKDVLPKSKWKPPPKVPREANNIGVNKKVYFVCHEPGLQWMRLPPVTPEQIVAARSLCTMFTGNLDAHVKCSPSFPGTEANYLRAQIARISASTQISPEGFYHIGDGGEEEEEEMDDEEGGERQRYSKNEDYEALPVKELVNPNVENWVHHISYILPQGRVTWWNATQNVDDELDEFNADEDGENEQGDKVAAQPERGPPILTKLSTDVPIFGQAAWSTRLSSKLMPEHAVALVSSNLWIGAHTVAWGKQFENIYIGWGQKSAGPGYQAYLPPDVLCEYTDAPDIIETVDPTIEDEAALRKVQNPEAGEEEEGANDTEAGEDGAEEDD</sequence>
<comment type="subcellular location">
    <subcellularLocation>
        <location evidence="1">Cytoplasm</location>
        <location evidence="1">Cytoskeleton</location>
        <location evidence="1">Cilium axoneme</location>
    </subcellularLocation>
</comment>
<dbReference type="GO" id="GO:0060294">
    <property type="term" value="P:cilium movement involved in cell motility"/>
    <property type="evidence" value="ECO:0007669"/>
    <property type="project" value="InterPro"/>
</dbReference>
<keyword evidence="4" id="KW-0206">Cytoskeleton</keyword>
<dbReference type="OrthoDB" id="272202at2759"/>
<evidence type="ECO:0000256" key="4">
    <source>
        <dbReference type="ARBA" id="ARBA00023212"/>
    </source>
</evidence>
<keyword evidence="5" id="KW-0966">Cell projection</keyword>
<dbReference type="PANTHER" id="PTHR13159:SF0">
    <property type="entry name" value="RADIAL SPOKE HEAD 6 HOMOLOG A"/>
    <property type="match status" value="1"/>
</dbReference>
<dbReference type="EMBL" id="JTDE01001102">
    <property type="protein sequence ID" value="KAF7259645.1"/>
    <property type="molecule type" value="Genomic_DNA"/>
</dbReference>
<evidence type="ECO:0000256" key="1">
    <source>
        <dbReference type="ARBA" id="ARBA00004430"/>
    </source>
</evidence>
<keyword evidence="3" id="KW-0969">Cilium</keyword>
<evidence type="ECO:0000313" key="7">
    <source>
        <dbReference type="EMBL" id="KAF7259645.1"/>
    </source>
</evidence>
<feature type="region of interest" description="Disordered" evidence="6">
    <location>
        <begin position="389"/>
        <end position="409"/>
    </location>
</feature>
<evidence type="ECO:0000256" key="6">
    <source>
        <dbReference type="SAM" id="MobiDB-lite"/>
    </source>
</evidence>
<dbReference type="Proteomes" id="UP000822476">
    <property type="component" value="Unassembled WGS sequence"/>
</dbReference>
<feature type="compositionally biased region" description="Acidic residues" evidence="6">
    <location>
        <begin position="517"/>
        <end position="538"/>
    </location>
</feature>
<evidence type="ECO:0000256" key="2">
    <source>
        <dbReference type="ARBA" id="ARBA00022490"/>
    </source>
</evidence>
<dbReference type="InterPro" id="IPR006802">
    <property type="entry name" value="Radial_spoke"/>
</dbReference>
<name>A0A8S9YX16_9TREM</name>
<evidence type="ECO:0000313" key="8">
    <source>
        <dbReference type="Proteomes" id="UP000822476"/>
    </source>
</evidence>
<feature type="region of interest" description="Disordered" evidence="6">
    <location>
        <begin position="506"/>
        <end position="538"/>
    </location>
</feature>
<feature type="compositionally biased region" description="Acidic residues" evidence="6">
    <location>
        <begin position="183"/>
        <end position="210"/>
    </location>
</feature>